<dbReference type="GO" id="GO:0046872">
    <property type="term" value="F:metal ion binding"/>
    <property type="evidence" value="ECO:0007669"/>
    <property type="project" value="UniProtKB-KW"/>
</dbReference>
<dbReference type="Pfam" id="PF21342">
    <property type="entry name" value="SoxA-TsdA_cyt-c"/>
    <property type="match status" value="1"/>
</dbReference>
<evidence type="ECO:0000313" key="21">
    <source>
        <dbReference type="Proteomes" id="UP000005317"/>
    </source>
</evidence>
<feature type="binding site" description="covalent" evidence="16">
    <location>
        <position position="94"/>
    </location>
    <ligand>
        <name>heme c</name>
        <dbReference type="ChEBI" id="CHEBI:61717"/>
        <label>1</label>
    </ligand>
</feature>
<evidence type="ECO:0000259" key="19">
    <source>
        <dbReference type="Pfam" id="PF21342"/>
    </source>
</evidence>
<sequence precursor="true">MKQTILAGTLALSLSASVAYAAPAEDLKAFQDYFAKQFKDVPAADFKDGAYALDAGLKEQWEAMEEFPPYEGDVDAGKELWETALKDGKTYADCLGDVKGVRTKFPHYDAEKDDVITLEGALEACKKEHDGEGFVNKDGKPQLDKGKIVQLAAYIGMEGRGGKIDLPAPEGKAMDWYDMGKNYFYAKRGQLNMSCADCHVYNAGKNIRADLLSPALGHVTHWPVYRSAWGETRSLHNRFVGCNEQVRAAGLKPESKEYKALEYFLTYMNNGQEWNGPGSRK</sequence>
<comment type="cofactor">
    <cofactor evidence="16">
        <name>heme</name>
        <dbReference type="ChEBI" id="CHEBI:30413"/>
    </cofactor>
    <text evidence="16">Binds 2 heme groups per subunit.</text>
</comment>
<feature type="binding site" description="covalent" evidence="16">
    <location>
        <position position="195"/>
    </location>
    <ligand>
        <name>heme c</name>
        <dbReference type="ChEBI" id="CHEBI:61717"/>
        <label>2</label>
    </ligand>
</feature>
<dbReference type="RefSeq" id="WP_002708592.1">
    <property type="nucleotide sequence ID" value="NZ_JH651384.1"/>
</dbReference>
<feature type="active site" description="Cysteine persulfide intermediate" evidence="15">
    <location>
        <position position="242"/>
    </location>
</feature>
<evidence type="ECO:0000256" key="13">
    <source>
        <dbReference type="ARBA" id="ARBA00048423"/>
    </source>
</evidence>
<evidence type="ECO:0000256" key="15">
    <source>
        <dbReference type="PIRSR" id="PIRSR038455-1"/>
    </source>
</evidence>
<dbReference type="AlphaFoldDB" id="A0A656HF89"/>
<evidence type="ECO:0000256" key="2">
    <source>
        <dbReference type="ARBA" id="ARBA00011530"/>
    </source>
</evidence>
<comment type="similarity">
    <text evidence="11 14">Belongs to the SoxA family.</text>
</comment>
<dbReference type="InterPro" id="IPR036909">
    <property type="entry name" value="Cyt_c-like_dom_sf"/>
</dbReference>
<evidence type="ECO:0000256" key="18">
    <source>
        <dbReference type="SAM" id="SignalP"/>
    </source>
</evidence>
<dbReference type="SUPFAM" id="SSF46626">
    <property type="entry name" value="Cytochrome c"/>
    <property type="match status" value="2"/>
</dbReference>
<comment type="catalytic activity">
    <reaction evidence="12 14">
        <text>L-cysteinyl-[SoxY protein] + thiosulfate + 2 Fe(III)-[cytochrome c] = S-sulfosulfanyl-L-cysteinyl-[SoxY protein] + 2 Fe(II)-[cytochrome c] + 2 H(+)</text>
        <dbReference type="Rhea" id="RHEA:56720"/>
        <dbReference type="Rhea" id="RHEA-COMP:10350"/>
        <dbReference type="Rhea" id="RHEA-COMP:14328"/>
        <dbReference type="Rhea" id="RHEA-COMP:14399"/>
        <dbReference type="Rhea" id="RHEA-COMP:14691"/>
        <dbReference type="ChEBI" id="CHEBI:15378"/>
        <dbReference type="ChEBI" id="CHEBI:29033"/>
        <dbReference type="ChEBI" id="CHEBI:29034"/>
        <dbReference type="ChEBI" id="CHEBI:29950"/>
        <dbReference type="ChEBI" id="CHEBI:33542"/>
        <dbReference type="ChEBI" id="CHEBI:139321"/>
        <dbReference type="EC" id="2.8.5.2"/>
    </reaction>
</comment>
<dbReference type="GO" id="GO:0016740">
    <property type="term" value="F:transferase activity"/>
    <property type="evidence" value="ECO:0007669"/>
    <property type="project" value="UniProtKB-KW"/>
</dbReference>
<dbReference type="PIRSF" id="PIRSF038455">
    <property type="entry name" value="SoxA"/>
    <property type="match status" value="1"/>
</dbReference>
<dbReference type="GO" id="GO:0070069">
    <property type="term" value="C:cytochrome complex"/>
    <property type="evidence" value="ECO:0007669"/>
    <property type="project" value="InterPro"/>
</dbReference>
<evidence type="ECO:0000256" key="9">
    <source>
        <dbReference type="ARBA" id="ARBA00022982"/>
    </source>
</evidence>
<evidence type="ECO:0000256" key="5">
    <source>
        <dbReference type="ARBA" id="ARBA00022679"/>
    </source>
</evidence>
<evidence type="ECO:0000256" key="7">
    <source>
        <dbReference type="ARBA" id="ARBA00022729"/>
    </source>
</evidence>
<dbReference type="InterPro" id="IPR025710">
    <property type="entry name" value="SoxA"/>
</dbReference>
<organism evidence="20 21">
    <name type="scientific">Thiothrix nivea (strain ATCC 35100 / DSM 5205 / JP2)</name>
    <dbReference type="NCBI Taxonomy" id="870187"/>
    <lineage>
        <taxon>Bacteria</taxon>
        <taxon>Pseudomonadati</taxon>
        <taxon>Pseudomonadota</taxon>
        <taxon>Gammaproteobacteria</taxon>
        <taxon>Thiotrichales</taxon>
        <taxon>Thiotrichaceae</taxon>
        <taxon>Thiothrix</taxon>
    </lineage>
</organism>
<keyword evidence="4 14" id="KW-0349">Heme</keyword>
<gene>
    <name evidence="20" type="ORF">Thini_2092</name>
</gene>
<evidence type="ECO:0000256" key="4">
    <source>
        <dbReference type="ARBA" id="ARBA00022617"/>
    </source>
</evidence>
<keyword evidence="21" id="KW-1185">Reference proteome</keyword>
<feature type="binding site" description="axial binding residue" evidence="17">
    <location>
        <position position="199"/>
    </location>
    <ligand>
        <name>heme c</name>
        <dbReference type="ChEBI" id="CHEBI:61717"/>
        <label>2</label>
    </ligand>
    <ligandPart>
        <name>Fe</name>
        <dbReference type="ChEBI" id="CHEBI:18248"/>
    </ligandPart>
</feature>
<evidence type="ECO:0000256" key="17">
    <source>
        <dbReference type="PIRSR" id="PIRSR038455-3"/>
    </source>
</evidence>
<comment type="subunit">
    <text evidence="2 14">Heterodimer of SoxA and SoxX.</text>
</comment>
<evidence type="ECO:0000256" key="10">
    <source>
        <dbReference type="ARBA" id="ARBA00023004"/>
    </source>
</evidence>
<dbReference type="GO" id="GO:0019417">
    <property type="term" value="P:sulfur oxidation"/>
    <property type="evidence" value="ECO:0007669"/>
    <property type="project" value="InterPro"/>
</dbReference>
<evidence type="ECO:0000256" key="6">
    <source>
        <dbReference type="ARBA" id="ARBA00022723"/>
    </source>
</evidence>
<dbReference type="GO" id="GO:0016669">
    <property type="term" value="F:oxidoreductase activity, acting on a sulfur group of donors, cytochrome as acceptor"/>
    <property type="evidence" value="ECO:0007669"/>
    <property type="project" value="InterPro"/>
</dbReference>
<comment type="catalytic activity">
    <reaction evidence="13 14">
        <text>S-sulfanyl-L-cysteinyl-[SoxY protein] + thiosulfate + 2 Fe(III)-[cytochrome c] = S-(2-sulfodisulfanyl)-L-cysteinyl-[SoxY protein] + 2 Fe(II)-[cytochrome c] + 2 H(+)</text>
        <dbReference type="Rhea" id="RHEA:51224"/>
        <dbReference type="Rhea" id="RHEA-COMP:10350"/>
        <dbReference type="Rhea" id="RHEA-COMP:14399"/>
        <dbReference type="Rhea" id="RHEA-COMP:14689"/>
        <dbReference type="Rhea" id="RHEA-COMP:14690"/>
        <dbReference type="ChEBI" id="CHEBI:15378"/>
        <dbReference type="ChEBI" id="CHEBI:29033"/>
        <dbReference type="ChEBI" id="CHEBI:29034"/>
        <dbReference type="ChEBI" id="CHEBI:33542"/>
        <dbReference type="ChEBI" id="CHEBI:61963"/>
        <dbReference type="ChEBI" id="CHEBI:140664"/>
        <dbReference type="EC" id="2.8.5.2"/>
    </reaction>
</comment>
<keyword evidence="3 14" id="KW-0813">Transport</keyword>
<keyword evidence="6 14" id="KW-0479">Metal-binding</keyword>
<dbReference type="Proteomes" id="UP000005317">
    <property type="component" value="Unassembled WGS sequence"/>
</dbReference>
<accession>A0A656HF89</accession>
<evidence type="ECO:0000256" key="11">
    <source>
        <dbReference type="ARBA" id="ARBA00025746"/>
    </source>
</evidence>
<dbReference type="EMBL" id="JH651384">
    <property type="protein sequence ID" value="EIJ34664.1"/>
    <property type="molecule type" value="Genomic_DNA"/>
</dbReference>
<keyword evidence="5 14" id="KW-0808">Transferase</keyword>
<dbReference type="NCBIfam" id="TIGR04484">
    <property type="entry name" value="thiosulf_SoxA"/>
    <property type="match status" value="1"/>
</dbReference>
<feature type="chain" id="PRO_5024976808" description="SoxAX cytochrome complex subunit A" evidence="18">
    <location>
        <begin position="22"/>
        <end position="281"/>
    </location>
</feature>
<reference evidence="21" key="1">
    <citation type="journal article" date="2011" name="Stand. Genomic Sci.">
        <title>Genome sequence of the filamentous, gliding Thiothrix nivea neotype strain (JP2(T)).</title>
        <authorList>
            <person name="Lapidus A."/>
            <person name="Nolan M."/>
            <person name="Lucas S."/>
            <person name="Glavina Del Rio T."/>
            <person name="Tice H."/>
            <person name="Cheng J.F."/>
            <person name="Tapia R."/>
            <person name="Han C."/>
            <person name="Goodwin L."/>
            <person name="Pitluck S."/>
            <person name="Liolios K."/>
            <person name="Pagani I."/>
            <person name="Ivanova N."/>
            <person name="Huntemann M."/>
            <person name="Mavromatis K."/>
            <person name="Mikhailova N."/>
            <person name="Pati A."/>
            <person name="Chen A."/>
            <person name="Palaniappan K."/>
            <person name="Land M."/>
            <person name="Brambilla E.M."/>
            <person name="Rohde M."/>
            <person name="Abt B."/>
            <person name="Verbarg S."/>
            <person name="Goker M."/>
            <person name="Bristow J."/>
            <person name="Eisen J.A."/>
            <person name="Markowitz V."/>
            <person name="Hugenholtz P."/>
            <person name="Kyrpides N.C."/>
            <person name="Klenk H.P."/>
            <person name="Woyke T."/>
        </authorList>
    </citation>
    <scope>NUCLEOTIDE SEQUENCE [LARGE SCALE GENOMIC DNA]</scope>
    <source>
        <strain evidence="21">ATCC 35100 / DSM 5205 / JP2</strain>
    </source>
</reference>
<dbReference type="EC" id="2.8.5.2" evidence="14"/>
<dbReference type="InterPro" id="IPR009056">
    <property type="entry name" value="Cyt_c-like_dom"/>
</dbReference>
<name>A0A656HF89_THINJ</name>
<dbReference type="GO" id="GO:0009055">
    <property type="term" value="F:electron transfer activity"/>
    <property type="evidence" value="ECO:0007669"/>
    <property type="project" value="InterPro"/>
</dbReference>
<evidence type="ECO:0000256" key="3">
    <source>
        <dbReference type="ARBA" id="ARBA00022448"/>
    </source>
</evidence>
<feature type="domain" description="Cytochrome c" evidence="19">
    <location>
        <begin position="77"/>
        <end position="164"/>
    </location>
</feature>
<keyword evidence="7 18" id="KW-0732">Signal</keyword>
<dbReference type="GO" id="GO:0020037">
    <property type="term" value="F:heme binding"/>
    <property type="evidence" value="ECO:0007669"/>
    <property type="project" value="InterPro"/>
</dbReference>
<feature type="signal peptide" evidence="18">
    <location>
        <begin position="1"/>
        <end position="21"/>
    </location>
</feature>
<feature type="binding site" evidence="16">
    <location>
        <position position="238"/>
    </location>
    <ligand>
        <name>substrate</name>
    </ligand>
</feature>
<keyword evidence="10 14" id="KW-0408">Iron</keyword>
<feature type="binding site" description="axial binding residue" evidence="17">
    <location>
        <position position="242"/>
    </location>
    <ligand>
        <name>heme c</name>
        <dbReference type="ChEBI" id="CHEBI:61717"/>
        <label>2</label>
    </ligand>
    <ligandPart>
        <name>Fe</name>
        <dbReference type="ChEBI" id="CHEBI:18248"/>
    </ligandPart>
</feature>
<evidence type="ECO:0000256" key="16">
    <source>
        <dbReference type="PIRSR" id="PIRSR038455-2"/>
    </source>
</evidence>
<evidence type="ECO:0000256" key="1">
    <source>
        <dbReference type="ARBA" id="ARBA00004418"/>
    </source>
</evidence>
<evidence type="ECO:0000256" key="8">
    <source>
        <dbReference type="ARBA" id="ARBA00022764"/>
    </source>
</evidence>
<evidence type="ECO:0000256" key="12">
    <source>
        <dbReference type="ARBA" id="ARBA00048077"/>
    </source>
</evidence>
<proteinExistence type="inferred from homology"/>
<evidence type="ECO:0000256" key="14">
    <source>
        <dbReference type="PIRNR" id="PIRNR038455"/>
    </source>
</evidence>
<feature type="binding site" description="axial binding residue" evidence="17">
    <location>
        <position position="125"/>
    </location>
    <ligand>
        <name>heme c</name>
        <dbReference type="ChEBI" id="CHEBI:61717"/>
        <label>1</label>
    </ligand>
    <ligandPart>
        <name>Fe</name>
        <dbReference type="ChEBI" id="CHEBI:18248"/>
    </ligandPart>
</feature>
<comment type="subcellular location">
    <subcellularLocation>
        <location evidence="1 14">Periplasm</location>
    </subcellularLocation>
</comment>
<evidence type="ECO:0000313" key="20">
    <source>
        <dbReference type="EMBL" id="EIJ34664.1"/>
    </source>
</evidence>
<protein>
    <recommendedName>
        <fullName evidence="14">SoxAX cytochrome complex subunit A</fullName>
        <ecNumber evidence="14">2.8.5.2</ecNumber>
    </recommendedName>
    <alternativeName>
        <fullName evidence="14">Protein SoxA</fullName>
    </alternativeName>
    <alternativeName>
        <fullName evidence="14">Sulfur oxidizing protein A</fullName>
    </alternativeName>
    <alternativeName>
        <fullName evidence="14">Thiosulfate-oxidizing multienzyme system protein SoxA</fullName>
    </alternativeName>
</protein>
<dbReference type="GO" id="GO:0042597">
    <property type="term" value="C:periplasmic space"/>
    <property type="evidence" value="ECO:0007669"/>
    <property type="project" value="UniProtKB-SubCell"/>
</dbReference>
<feature type="binding site" description="covalent" evidence="16">
    <location>
        <position position="198"/>
    </location>
    <ligand>
        <name>heme c</name>
        <dbReference type="ChEBI" id="CHEBI:61717"/>
        <label>2</label>
    </ligand>
</feature>
<keyword evidence="9 14" id="KW-0249">Electron transport</keyword>
<keyword evidence="8 14" id="KW-0574">Periplasm</keyword>
<dbReference type="Gene3D" id="1.10.760.10">
    <property type="entry name" value="Cytochrome c-like domain"/>
    <property type="match status" value="2"/>
</dbReference>